<gene>
    <name evidence="8" type="ORF">A3C17_04695</name>
</gene>
<sequence>MSGHNKWSKIAGKKGIADAKRSAVFTRLAKAITLAAREGGGDVAMNFKLRMAVEQAKAANMPSNNVDRAVKRGTGEGDGGSMEAGLYEAYGPRGVGIIVETLSDNKNRTVAEVQATMKRAGATPAAQGSVLFNFDHKAIVTVLNPTTNDRGTLELILIDAGADDIELETEGLTVAGPVEKFQSLVEAIEAAGLKPNEAGLEFVPKVSVNLIDEEREKTEKIVQALEDLDDVQAVYTSLES</sequence>
<feature type="region of interest" description="Disordered" evidence="5">
    <location>
        <begin position="58"/>
        <end position="77"/>
    </location>
</feature>
<feature type="domain" description="TACO1/YebC-like N-terminal" evidence="7">
    <location>
        <begin position="5"/>
        <end position="76"/>
    </location>
</feature>
<dbReference type="InterPro" id="IPR029072">
    <property type="entry name" value="YebC-like"/>
</dbReference>
<dbReference type="Gene3D" id="3.30.70.980">
    <property type="match status" value="2"/>
</dbReference>
<evidence type="ECO:0000256" key="4">
    <source>
        <dbReference type="HAMAP-Rule" id="MF_00693"/>
    </source>
</evidence>
<dbReference type="InterPro" id="IPR026564">
    <property type="entry name" value="Transcrip_reg_TACO1-like_dom3"/>
</dbReference>
<evidence type="ECO:0000259" key="6">
    <source>
        <dbReference type="Pfam" id="PF01709"/>
    </source>
</evidence>
<dbReference type="Gene3D" id="1.10.10.200">
    <property type="match status" value="1"/>
</dbReference>
<protein>
    <recommendedName>
        <fullName evidence="4">Probable transcriptional regulatory protein A3C17_04695</fullName>
    </recommendedName>
</protein>
<evidence type="ECO:0000256" key="5">
    <source>
        <dbReference type="SAM" id="MobiDB-lite"/>
    </source>
</evidence>
<dbReference type="EMBL" id="MGDX01000015">
    <property type="protein sequence ID" value="OGL71327.1"/>
    <property type="molecule type" value="Genomic_DNA"/>
</dbReference>
<comment type="similarity">
    <text evidence="1 4">Belongs to the TACO1 family.</text>
</comment>
<reference evidence="8 9" key="1">
    <citation type="journal article" date="2016" name="Nat. Commun.">
        <title>Thousands of microbial genomes shed light on interconnected biogeochemical processes in an aquifer system.</title>
        <authorList>
            <person name="Anantharaman K."/>
            <person name="Brown C.T."/>
            <person name="Hug L.A."/>
            <person name="Sharon I."/>
            <person name="Castelle C.J."/>
            <person name="Probst A.J."/>
            <person name="Thomas B.C."/>
            <person name="Singh A."/>
            <person name="Wilkins M.J."/>
            <person name="Karaoz U."/>
            <person name="Brodie E.L."/>
            <person name="Williams K.H."/>
            <person name="Hubbard S.S."/>
            <person name="Banfield J.F."/>
        </authorList>
    </citation>
    <scope>NUCLEOTIDE SEQUENCE [LARGE SCALE GENOMIC DNA]</scope>
</reference>
<dbReference type="NCBIfam" id="NF009044">
    <property type="entry name" value="PRK12378.1"/>
    <property type="match status" value="1"/>
</dbReference>
<dbReference type="GO" id="GO:0006355">
    <property type="term" value="P:regulation of DNA-templated transcription"/>
    <property type="evidence" value="ECO:0007669"/>
    <property type="project" value="UniProtKB-UniRule"/>
</dbReference>
<organism evidence="8 9">
    <name type="scientific">Candidatus Uhrbacteria bacterium RIFCSPHIGHO2_02_FULL_53_13</name>
    <dbReference type="NCBI Taxonomy" id="1802389"/>
    <lineage>
        <taxon>Bacteria</taxon>
        <taxon>Candidatus Uhriibacteriota</taxon>
    </lineage>
</organism>
<dbReference type="NCBIfam" id="NF001030">
    <property type="entry name" value="PRK00110.1"/>
    <property type="match status" value="1"/>
</dbReference>
<name>A0A1F7U0X0_9BACT</name>
<dbReference type="InterPro" id="IPR017856">
    <property type="entry name" value="Integrase-like_N"/>
</dbReference>
<dbReference type="GO" id="GO:0005737">
    <property type="term" value="C:cytoplasm"/>
    <property type="evidence" value="ECO:0007669"/>
    <property type="project" value="UniProtKB-SubCell"/>
</dbReference>
<keyword evidence="3 4" id="KW-0804">Transcription</keyword>
<evidence type="ECO:0000313" key="9">
    <source>
        <dbReference type="Proteomes" id="UP000177097"/>
    </source>
</evidence>
<dbReference type="PANTHER" id="PTHR12532:SF0">
    <property type="entry name" value="TRANSLATIONAL ACTIVATOR OF CYTOCHROME C OXIDASE 1"/>
    <property type="match status" value="1"/>
</dbReference>
<dbReference type="AlphaFoldDB" id="A0A1F7U0X0"/>
<dbReference type="Pfam" id="PF01709">
    <property type="entry name" value="Transcrip_reg"/>
    <property type="match status" value="1"/>
</dbReference>
<dbReference type="STRING" id="1802389.A3C17_04695"/>
<evidence type="ECO:0000259" key="7">
    <source>
        <dbReference type="Pfam" id="PF20772"/>
    </source>
</evidence>
<accession>A0A1F7U0X0</accession>
<evidence type="ECO:0000256" key="1">
    <source>
        <dbReference type="ARBA" id="ARBA00008724"/>
    </source>
</evidence>
<dbReference type="GO" id="GO:0003677">
    <property type="term" value="F:DNA binding"/>
    <property type="evidence" value="ECO:0007669"/>
    <property type="project" value="UniProtKB-UniRule"/>
</dbReference>
<dbReference type="InterPro" id="IPR048300">
    <property type="entry name" value="TACO1_YebC-like_2nd/3rd_dom"/>
</dbReference>
<dbReference type="InterPro" id="IPR002876">
    <property type="entry name" value="Transcrip_reg_TACO1-like"/>
</dbReference>
<keyword evidence="2 4" id="KW-0805">Transcription regulation</keyword>
<dbReference type="Pfam" id="PF20772">
    <property type="entry name" value="TACO1_YebC_N"/>
    <property type="match status" value="1"/>
</dbReference>
<feature type="domain" description="TACO1/YebC-like second and third" evidence="6">
    <location>
        <begin position="84"/>
        <end position="237"/>
    </location>
</feature>
<keyword evidence="4" id="KW-0238">DNA-binding</keyword>
<proteinExistence type="inferred from homology"/>
<dbReference type="PANTHER" id="PTHR12532">
    <property type="entry name" value="TRANSLATIONAL ACTIVATOR OF CYTOCHROME C OXIDASE 1"/>
    <property type="match status" value="1"/>
</dbReference>
<dbReference type="SUPFAM" id="SSF75625">
    <property type="entry name" value="YebC-like"/>
    <property type="match status" value="1"/>
</dbReference>
<comment type="caution">
    <text evidence="8">The sequence shown here is derived from an EMBL/GenBank/DDBJ whole genome shotgun (WGS) entry which is preliminary data.</text>
</comment>
<comment type="subcellular location">
    <subcellularLocation>
        <location evidence="4">Cytoplasm</location>
    </subcellularLocation>
</comment>
<evidence type="ECO:0000313" key="8">
    <source>
        <dbReference type="EMBL" id="OGL71327.1"/>
    </source>
</evidence>
<dbReference type="HAMAP" id="MF_00693">
    <property type="entry name" value="Transcrip_reg_TACO1"/>
    <property type="match status" value="1"/>
</dbReference>
<evidence type="ECO:0000256" key="2">
    <source>
        <dbReference type="ARBA" id="ARBA00023015"/>
    </source>
</evidence>
<dbReference type="FunFam" id="1.10.10.200:FF:000002">
    <property type="entry name" value="Probable transcriptional regulatory protein CLM62_37755"/>
    <property type="match status" value="1"/>
</dbReference>
<evidence type="ECO:0000256" key="3">
    <source>
        <dbReference type="ARBA" id="ARBA00023163"/>
    </source>
</evidence>
<dbReference type="Proteomes" id="UP000177097">
    <property type="component" value="Unassembled WGS sequence"/>
</dbReference>
<keyword evidence="4" id="KW-0963">Cytoplasm</keyword>
<dbReference type="InterPro" id="IPR049083">
    <property type="entry name" value="TACO1_YebC_N"/>
</dbReference>
<dbReference type="NCBIfam" id="TIGR01033">
    <property type="entry name" value="YebC/PmpR family DNA-binding transcriptional regulator"/>
    <property type="match status" value="1"/>
</dbReference>